<keyword evidence="3" id="KW-0805">Transcription regulation</keyword>
<keyword evidence="8" id="KW-1185">Reference proteome</keyword>
<evidence type="ECO:0000256" key="2">
    <source>
        <dbReference type="ARBA" id="ARBA00008048"/>
    </source>
</evidence>
<dbReference type="Proteomes" id="UP001448207">
    <property type="component" value="Unassembled WGS sequence"/>
</dbReference>
<sequence length="335" mass="38539">MANRTPLELEQDIAAIDQTLSTVSEIRSSLHYFTRLIQAEKKEPQYVQNFSIRLNAIKRELNKLSIESEGLRGPLEYAQQLSGAGNFSWPMIKEAASKEAGDEDIADENNSDKQKEAGAMIKEKAESVLGQLSSVVLDRAQTQKPNRFITSHIQYWMLNDKPTNLGMIVEIDEEEKETLVGSTCHIKVTVQKVLVASLSLEYESKSNTLILQQFDIRGPREEKSAWQESDHFVFQKINMLAKDAFGDMTTLSAKEALSSILQWLASYHNLFVEPCYRCHKRLQFDSPHYKHLPAVVRTWVQRRPEKEAEERWMVYRTIGLAYHMRCFMETTEMAE</sequence>
<keyword evidence="5" id="KW-0539">Nucleus</keyword>
<organism evidence="7 8">
    <name type="scientific">Phycomyces blakesleeanus</name>
    <dbReference type="NCBI Taxonomy" id="4837"/>
    <lineage>
        <taxon>Eukaryota</taxon>
        <taxon>Fungi</taxon>
        <taxon>Fungi incertae sedis</taxon>
        <taxon>Mucoromycota</taxon>
        <taxon>Mucoromycotina</taxon>
        <taxon>Mucoromycetes</taxon>
        <taxon>Mucorales</taxon>
        <taxon>Phycomycetaceae</taxon>
        <taxon>Phycomyces</taxon>
    </lineage>
</organism>
<comment type="subcellular location">
    <subcellularLocation>
        <location evidence="1">Nucleus</location>
    </subcellularLocation>
</comment>
<dbReference type="PANTHER" id="PTHR13130">
    <property type="entry name" value="34 KDA TRANSCRIPTIONAL CO-ACTIVATOR-RELATED"/>
    <property type="match status" value="1"/>
</dbReference>
<feature type="region of interest" description="Disordered" evidence="6">
    <location>
        <begin position="98"/>
        <end position="117"/>
    </location>
</feature>
<evidence type="ECO:0000256" key="4">
    <source>
        <dbReference type="ARBA" id="ARBA00023163"/>
    </source>
</evidence>
<evidence type="ECO:0000256" key="1">
    <source>
        <dbReference type="ARBA" id="ARBA00004123"/>
    </source>
</evidence>
<comment type="caution">
    <text evidence="7">The sequence shown here is derived from an EMBL/GenBank/DDBJ whole genome shotgun (WGS) entry which is preliminary data.</text>
</comment>
<reference evidence="7 8" key="1">
    <citation type="submission" date="2024-04" db="EMBL/GenBank/DDBJ databases">
        <title>Symmetric and asymmetric DNA N6-adenine methylation regulates different biological responses in Mucorales.</title>
        <authorList>
            <consortium name="Lawrence Berkeley National Laboratory"/>
            <person name="Lax C."/>
            <person name="Mondo S.J."/>
            <person name="Osorio-Concepcion M."/>
            <person name="Muszewska A."/>
            <person name="Corrochano-Luque M."/>
            <person name="Gutierrez G."/>
            <person name="Riley R."/>
            <person name="Lipzen A."/>
            <person name="Guo J."/>
            <person name="Hundley H."/>
            <person name="Amirebrahimi M."/>
            <person name="Ng V."/>
            <person name="Lorenzo-Gutierrez D."/>
            <person name="Binder U."/>
            <person name="Yang J."/>
            <person name="Song Y."/>
            <person name="Canovas D."/>
            <person name="Navarro E."/>
            <person name="Freitag M."/>
            <person name="Gabaldon T."/>
            <person name="Grigoriev I.V."/>
            <person name="Corrochano L.M."/>
            <person name="Nicolas F.E."/>
            <person name="Garre V."/>
        </authorList>
    </citation>
    <scope>NUCLEOTIDE SEQUENCE [LARGE SCALE GENOMIC DNA]</scope>
    <source>
        <strain evidence="7 8">L51</strain>
    </source>
</reference>
<dbReference type="Pfam" id="PF11571">
    <property type="entry name" value="Med27"/>
    <property type="match status" value="1"/>
</dbReference>
<comment type="similarity">
    <text evidence="2">Belongs to the Mediator complex subunit 27 family.</text>
</comment>
<protein>
    <recommendedName>
        <fullName evidence="9">Mediator complex subunit 27</fullName>
    </recommendedName>
</protein>
<evidence type="ECO:0008006" key="9">
    <source>
        <dbReference type="Google" id="ProtNLM"/>
    </source>
</evidence>
<keyword evidence="4" id="KW-0804">Transcription</keyword>
<dbReference type="EMBL" id="JBCLYO010000001">
    <property type="protein sequence ID" value="KAL0097560.1"/>
    <property type="molecule type" value="Genomic_DNA"/>
</dbReference>
<evidence type="ECO:0000313" key="7">
    <source>
        <dbReference type="EMBL" id="KAL0097560.1"/>
    </source>
</evidence>
<dbReference type="PANTHER" id="PTHR13130:SF4">
    <property type="entry name" value="MEDIATOR OF RNA POLYMERASE II TRANSCRIPTION SUBUNIT 27"/>
    <property type="match status" value="1"/>
</dbReference>
<evidence type="ECO:0000313" key="8">
    <source>
        <dbReference type="Proteomes" id="UP001448207"/>
    </source>
</evidence>
<evidence type="ECO:0000256" key="5">
    <source>
        <dbReference type="ARBA" id="ARBA00023242"/>
    </source>
</evidence>
<name>A0ABR3BFC2_PHYBL</name>
<dbReference type="InterPro" id="IPR021627">
    <property type="entry name" value="Mediator_Med27"/>
</dbReference>
<evidence type="ECO:0000256" key="6">
    <source>
        <dbReference type="SAM" id="MobiDB-lite"/>
    </source>
</evidence>
<gene>
    <name evidence="7" type="ORF">J3Q64DRAFT_1064772</name>
</gene>
<proteinExistence type="inferred from homology"/>
<evidence type="ECO:0000256" key="3">
    <source>
        <dbReference type="ARBA" id="ARBA00023015"/>
    </source>
</evidence>
<accession>A0ABR3BFC2</accession>